<evidence type="ECO:0000313" key="3">
    <source>
        <dbReference type="EMBL" id="CAK0824170.1"/>
    </source>
</evidence>
<evidence type="ECO:0000313" key="4">
    <source>
        <dbReference type="Proteomes" id="UP001189429"/>
    </source>
</evidence>
<evidence type="ECO:0000256" key="1">
    <source>
        <dbReference type="SAM" id="MobiDB-lite"/>
    </source>
</evidence>
<feature type="chain" id="PRO_5045870742" evidence="2">
    <location>
        <begin position="17"/>
        <end position="206"/>
    </location>
</feature>
<feature type="signal peptide" evidence="2">
    <location>
        <begin position="1"/>
        <end position="16"/>
    </location>
</feature>
<comment type="caution">
    <text evidence="3">The sequence shown here is derived from an EMBL/GenBank/DDBJ whole genome shotgun (WGS) entry which is preliminary data.</text>
</comment>
<keyword evidence="4" id="KW-1185">Reference proteome</keyword>
<name>A0ABN9RZS1_9DINO</name>
<dbReference type="Proteomes" id="UP001189429">
    <property type="component" value="Unassembled WGS sequence"/>
</dbReference>
<feature type="non-terminal residue" evidence="3">
    <location>
        <position position="206"/>
    </location>
</feature>
<protein>
    <submittedName>
        <fullName evidence="3">Uncharacterized protein</fullName>
    </submittedName>
</protein>
<keyword evidence="2" id="KW-0732">Signal</keyword>
<feature type="compositionally biased region" description="Low complexity" evidence="1">
    <location>
        <begin position="127"/>
        <end position="140"/>
    </location>
</feature>
<evidence type="ECO:0000256" key="2">
    <source>
        <dbReference type="SAM" id="SignalP"/>
    </source>
</evidence>
<organism evidence="3 4">
    <name type="scientific">Prorocentrum cordatum</name>
    <dbReference type="NCBI Taxonomy" id="2364126"/>
    <lineage>
        <taxon>Eukaryota</taxon>
        <taxon>Sar</taxon>
        <taxon>Alveolata</taxon>
        <taxon>Dinophyceae</taxon>
        <taxon>Prorocentrales</taxon>
        <taxon>Prorocentraceae</taxon>
        <taxon>Prorocentrum</taxon>
    </lineage>
</organism>
<proteinExistence type="predicted"/>
<sequence length="206" mass="21451">MLLWLLTPIAIKDVVSEFPACAACFMHARTPGMRRRGLRDECAGAAASRARKGSRAQARRDLERGLLPAPRPKKAFGALVAPTAEVRSRWAEKLGLAADGDLGASAAANTRAAQDGEDERPARRQRTSTAAAGGSPGASAADGVLIMPPAESVAAAICGLRLRFGRGGACPRGGGSLGESGRSRGRACVAQNCIEFDSPRAFCPRR</sequence>
<dbReference type="EMBL" id="CAUYUJ010008522">
    <property type="protein sequence ID" value="CAK0824170.1"/>
    <property type="molecule type" value="Genomic_DNA"/>
</dbReference>
<feature type="region of interest" description="Disordered" evidence="1">
    <location>
        <begin position="105"/>
        <end position="140"/>
    </location>
</feature>
<accession>A0ABN9RZS1</accession>
<gene>
    <name evidence="3" type="ORF">PCOR1329_LOCUS24649</name>
</gene>
<reference evidence="3" key="1">
    <citation type="submission" date="2023-10" db="EMBL/GenBank/DDBJ databases">
        <authorList>
            <person name="Chen Y."/>
            <person name="Shah S."/>
            <person name="Dougan E. K."/>
            <person name="Thang M."/>
            <person name="Chan C."/>
        </authorList>
    </citation>
    <scope>NUCLEOTIDE SEQUENCE [LARGE SCALE GENOMIC DNA]</scope>
</reference>